<feature type="domain" description="Major facilitator superfamily (MFS) profile" evidence="6">
    <location>
        <begin position="22"/>
        <end position="436"/>
    </location>
</feature>
<evidence type="ECO:0000259" key="6">
    <source>
        <dbReference type="PROSITE" id="PS50850"/>
    </source>
</evidence>
<reference evidence="8" key="1">
    <citation type="submission" date="2018-06" db="EMBL/GenBank/DDBJ databases">
        <authorList>
            <person name="Feng T."/>
            <person name="Jeon C.O."/>
        </authorList>
    </citation>
    <scope>NUCLEOTIDE SEQUENCE [LARGE SCALE GENOMIC DNA]</scope>
    <source>
        <strain evidence="8">S23</strain>
    </source>
</reference>
<dbReference type="Pfam" id="PF07690">
    <property type="entry name" value="MFS_1"/>
    <property type="match status" value="1"/>
</dbReference>
<sequence>MKQNIADDVLKDTRVNSFHLMIMFWCSMLMLFDGYDLVIYGSVLPHLMSDWNLSPVAAGFIGSSALFGMMVGALTLGSSSDRFGRRKVILACLVFFSAAALANGFCENTTQFTICRFLTGVGLGGMVPNIVALMTEMSPPGKRNIMVTIMLSFYSVGGVIAAVLGKTITPEFGWRANFLIAGLPLLSFPLLYRWLPESISFLAGRGRFVEIEPLLRRYAPQYQGGVTGLATALGEAKDEHRQRLRTAELFTHGRAADTFLLWIAFGMCMLMVYGLNTWLPKLMAANGYSLGSSLSFLITLNIGAVLGGLCSGWLADRYGGKPTLILFFVVAAVSIELLGYKQTQTVLNLLLMCAGATTIGTLCIVHAFAAQLYPAQIRSTGVGWAAAAGRFGAVSGPALGGYLLSQQFPNTFNFMVFAIPGVVAAVAVFLISNHGRRDTGAMQALASSVD</sequence>
<dbReference type="EMBL" id="QKWJ01000094">
    <property type="protein sequence ID" value="RDK05489.1"/>
    <property type="molecule type" value="Genomic_DNA"/>
</dbReference>
<keyword evidence="2 5" id="KW-0812">Transmembrane</keyword>
<evidence type="ECO:0000256" key="4">
    <source>
        <dbReference type="ARBA" id="ARBA00023136"/>
    </source>
</evidence>
<evidence type="ECO:0000256" key="5">
    <source>
        <dbReference type="SAM" id="Phobius"/>
    </source>
</evidence>
<evidence type="ECO:0000313" key="8">
    <source>
        <dbReference type="Proteomes" id="UP000255165"/>
    </source>
</evidence>
<dbReference type="PANTHER" id="PTHR23508:SF10">
    <property type="entry name" value="CARBOXYLIC ACID TRANSPORTER PROTEIN HOMOLOG"/>
    <property type="match status" value="1"/>
</dbReference>
<dbReference type="InterPro" id="IPR036259">
    <property type="entry name" value="MFS_trans_sf"/>
</dbReference>
<dbReference type="AlphaFoldDB" id="A0A370NIR8"/>
<evidence type="ECO:0000256" key="2">
    <source>
        <dbReference type="ARBA" id="ARBA00022692"/>
    </source>
</evidence>
<dbReference type="Gene3D" id="1.20.1250.20">
    <property type="entry name" value="MFS general substrate transporter like domains"/>
    <property type="match status" value="1"/>
</dbReference>
<keyword evidence="8" id="KW-1185">Reference proteome</keyword>
<dbReference type="PROSITE" id="PS00217">
    <property type="entry name" value="SUGAR_TRANSPORT_2"/>
    <property type="match status" value="1"/>
</dbReference>
<comment type="caution">
    <text evidence="7">The sequence shown here is derived from an EMBL/GenBank/DDBJ whole genome shotgun (WGS) entry which is preliminary data.</text>
</comment>
<feature type="transmembrane region" description="Helical" evidence="5">
    <location>
        <begin position="176"/>
        <end position="195"/>
    </location>
</feature>
<dbReference type="RefSeq" id="WP_115216022.1">
    <property type="nucleotide sequence ID" value="NZ_QKWJ01000094.1"/>
</dbReference>
<accession>A0A370NIR8</accession>
<organism evidence="7 8">
    <name type="scientific">Cupriavidus lacunae</name>
    <dbReference type="NCBI Taxonomy" id="2666307"/>
    <lineage>
        <taxon>Bacteria</taxon>
        <taxon>Pseudomonadati</taxon>
        <taxon>Pseudomonadota</taxon>
        <taxon>Betaproteobacteria</taxon>
        <taxon>Burkholderiales</taxon>
        <taxon>Burkholderiaceae</taxon>
        <taxon>Cupriavidus</taxon>
    </lineage>
</organism>
<feature type="transmembrane region" description="Helical" evidence="5">
    <location>
        <begin position="56"/>
        <end position="76"/>
    </location>
</feature>
<dbReference type="PROSITE" id="PS50850">
    <property type="entry name" value="MFS"/>
    <property type="match status" value="1"/>
</dbReference>
<dbReference type="CDD" id="cd17365">
    <property type="entry name" value="MFS_PcaK_like"/>
    <property type="match status" value="1"/>
</dbReference>
<protein>
    <submittedName>
        <fullName evidence="7">Aromatic acid/H+ symport family MFS transporter</fullName>
    </submittedName>
</protein>
<feature type="transmembrane region" description="Helical" evidence="5">
    <location>
        <begin position="145"/>
        <end position="164"/>
    </location>
</feature>
<gene>
    <name evidence="7" type="ORF">DN412_36635</name>
</gene>
<dbReference type="GO" id="GO:0046943">
    <property type="term" value="F:carboxylic acid transmembrane transporter activity"/>
    <property type="evidence" value="ECO:0007669"/>
    <property type="project" value="TreeGrafter"/>
</dbReference>
<keyword evidence="4 5" id="KW-0472">Membrane</keyword>
<dbReference type="InterPro" id="IPR005829">
    <property type="entry name" value="Sugar_transporter_CS"/>
</dbReference>
<feature type="transmembrane region" description="Helical" evidence="5">
    <location>
        <begin position="346"/>
        <end position="369"/>
    </location>
</feature>
<name>A0A370NIR8_9BURK</name>
<dbReference type="Proteomes" id="UP000255165">
    <property type="component" value="Unassembled WGS sequence"/>
</dbReference>
<feature type="transmembrane region" description="Helical" evidence="5">
    <location>
        <begin position="259"/>
        <end position="279"/>
    </location>
</feature>
<feature type="transmembrane region" description="Helical" evidence="5">
    <location>
        <begin position="411"/>
        <end position="432"/>
    </location>
</feature>
<comment type="subcellular location">
    <subcellularLocation>
        <location evidence="1">Membrane</location>
        <topology evidence="1">Multi-pass membrane protein</topology>
    </subcellularLocation>
</comment>
<evidence type="ECO:0000313" key="7">
    <source>
        <dbReference type="EMBL" id="RDK05489.1"/>
    </source>
</evidence>
<evidence type="ECO:0000256" key="1">
    <source>
        <dbReference type="ARBA" id="ARBA00004141"/>
    </source>
</evidence>
<keyword evidence="3 5" id="KW-1133">Transmembrane helix</keyword>
<proteinExistence type="predicted"/>
<dbReference type="InterPro" id="IPR020846">
    <property type="entry name" value="MFS_dom"/>
</dbReference>
<dbReference type="PANTHER" id="PTHR23508">
    <property type="entry name" value="CARBOXYLIC ACID TRANSPORTER PROTEIN HOMOLOG"/>
    <property type="match status" value="1"/>
</dbReference>
<feature type="transmembrane region" description="Helical" evidence="5">
    <location>
        <begin position="322"/>
        <end position="340"/>
    </location>
</feature>
<evidence type="ECO:0000256" key="3">
    <source>
        <dbReference type="ARBA" id="ARBA00022989"/>
    </source>
</evidence>
<dbReference type="InterPro" id="IPR011701">
    <property type="entry name" value="MFS"/>
</dbReference>
<feature type="transmembrane region" description="Helical" evidence="5">
    <location>
        <begin position="111"/>
        <end position="133"/>
    </location>
</feature>
<feature type="transmembrane region" description="Helical" evidence="5">
    <location>
        <begin position="20"/>
        <end position="44"/>
    </location>
</feature>
<dbReference type="SUPFAM" id="SSF103473">
    <property type="entry name" value="MFS general substrate transporter"/>
    <property type="match status" value="1"/>
</dbReference>
<feature type="transmembrane region" description="Helical" evidence="5">
    <location>
        <begin position="294"/>
        <end position="315"/>
    </location>
</feature>
<dbReference type="GO" id="GO:0005886">
    <property type="term" value="C:plasma membrane"/>
    <property type="evidence" value="ECO:0007669"/>
    <property type="project" value="TreeGrafter"/>
</dbReference>
<feature type="transmembrane region" description="Helical" evidence="5">
    <location>
        <begin position="88"/>
        <end position="105"/>
    </location>
</feature>